<proteinExistence type="predicted"/>
<evidence type="ECO:0000256" key="5">
    <source>
        <dbReference type="SAM" id="Phobius"/>
    </source>
</evidence>
<sequence length="281" mass="31106">MSMIGLAADSAVLIAERRHNKLGRSVYSGRSRVALERNIMAFRSSNWIIVLSGFVEPIFYLLAFGFGIGKLIGGVTDGDGNPVSYAAFIAPALLATSAMNGAIYDSTWNVFFKMHFAKLYETMLATSLGPLDVAIGEIGWALLRGFVYALGFMAVMAPLGLIPSWWALLAIPGAVLIAFGFASFGMAITSYLKTFHQMNWINFFMLPMFLFSGTFYPLDIYPGWIQALIQAMPLWHAIELERAFMLGNLSWGLLGHVIYFLVMIVAGLFFTTRRLTALFMK</sequence>
<dbReference type="InterPro" id="IPR013525">
    <property type="entry name" value="ABC2_TM"/>
</dbReference>
<keyword evidence="4 5" id="KW-0472">Membrane</keyword>
<accession>A0A6J6IU54</accession>
<dbReference type="GO" id="GO:0043190">
    <property type="term" value="C:ATP-binding cassette (ABC) transporter complex"/>
    <property type="evidence" value="ECO:0007669"/>
    <property type="project" value="InterPro"/>
</dbReference>
<dbReference type="InterPro" id="IPR047817">
    <property type="entry name" value="ABC2_TM_bact-type"/>
</dbReference>
<evidence type="ECO:0000256" key="1">
    <source>
        <dbReference type="ARBA" id="ARBA00004141"/>
    </source>
</evidence>
<feature type="domain" description="ABC transmembrane type-2" evidence="6">
    <location>
        <begin position="48"/>
        <end position="275"/>
    </location>
</feature>
<dbReference type="Pfam" id="PF01061">
    <property type="entry name" value="ABC2_membrane"/>
    <property type="match status" value="1"/>
</dbReference>
<evidence type="ECO:0000256" key="4">
    <source>
        <dbReference type="ARBA" id="ARBA00023136"/>
    </source>
</evidence>
<gene>
    <name evidence="7" type="ORF">UFOPK2001_00318</name>
</gene>
<dbReference type="PROSITE" id="PS51012">
    <property type="entry name" value="ABC_TM2"/>
    <property type="match status" value="1"/>
</dbReference>
<dbReference type="AlphaFoldDB" id="A0A6J6IU54"/>
<feature type="transmembrane region" description="Helical" evidence="5">
    <location>
        <begin position="141"/>
        <end position="159"/>
    </location>
</feature>
<feature type="transmembrane region" description="Helical" evidence="5">
    <location>
        <begin position="47"/>
        <end position="72"/>
    </location>
</feature>
<dbReference type="PANTHER" id="PTHR43229:SF2">
    <property type="entry name" value="NODULATION PROTEIN J"/>
    <property type="match status" value="1"/>
</dbReference>
<reference evidence="7" key="1">
    <citation type="submission" date="2020-05" db="EMBL/GenBank/DDBJ databases">
        <authorList>
            <person name="Chiriac C."/>
            <person name="Salcher M."/>
            <person name="Ghai R."/>
            <person name="Kavagutti S V."/>
        </authorList>
    </citation>
    <scope>NUCLEOTIDE SEQUENCE</scope>
</reference>
<dbReference type="PRINTS" id="PR00164">
    <property type="entry name" value="ABC2TRNSPORT"/>
</dbReference>
<evidence type="ECO:0000256" key="3">
    <source>
        <dbReference type="ARBA" id="ARBA00022989"/>
    </source>
</evidence>
<dbReference type="EMBL" id="CAEZVN010000017">
    <property type="protein sequence ID" value="CAB4627629.1"/>
    <property type="molecule type" value="Genomic_DNA"/>
</dbReference>
<organism evidence="7">
    <name type="scientific">freshwater metagenome</name>
    <dbReference type="NCBI Taxonomy" id="449393"/>
    <lineage>
        <taxon>unclassified sequences</taxon>
        <taxon>metagenomes</taxon>
        <taxon>ecological metagenomes</taxon>
    </lineage>
</organism>
<protein>
    <submittedName>
        <fullName evidence="7">Unannotated protein</fullName>
    </submittedName>
</protein>
<dbReference type="InterPro" id="IPR051784">
    <property type="entry name" value="Nod_factor_ABC_transporter"/>
</dbReference>
<dbReference type="PANTHER" id="PTHR43229">
    <property type="entry name" value="NODULATION PROTEIN J"/>
    <property type="match status" value="1"/>
</dbReference>
<keyword evidence="2 5" id="KW-0812">Transmembrane</keyword>
<name>A0A6J6IU54_9ZZZZ</name>
<dbReference type="GO" id="GO:0140359">
    <property type="term" value="F:ABC-type transporter activity"/>
    <property type="evidence" value="ECO:0007669"/>
    <property type="project" value="InterPro"/>
</dbReference>
<feature type="transmembrane region" description="Helical" evidence="5">
    <location>
        <begin position="165"/>
        <end position="188"/>
    </location>
</feature>
<evidence type="ECO:0000259" key="6">
    <source>
        <dbReference type="PROSITE" id="PS51012"/>
    </source>
</evidence>
<keyword evidence="3 5" id="KW-1133">Transmembrane helix</keyword>
<feature type="transmembrane region" description="Helical" evidence="5">
    <location>
        <begin position="249"/>
        <end position="271"/>
    </location>
</feature>
<dbReference type="InterPro" id="IPR000412">
    <property type="entry name" value="ABC_2_transport"/>
</dbReference>
<feature type="transmembrane region" description="Helical" evidence="5">
    <location>
        <begin position="200"/>
        <end position="218"/>
    </location>
</feature>
<feature type="transmembrane region" description="Helical" evidence="5">
    <location>
        <begin position="84"/>
        <end position="104"/>
    </location>
</feature>
<dbReference type="PIRSF" id="PIRSF006648">
    <property type="entry name" value="DrrB"/>
    <property type="match status" value="1"/>
</dbReference>
<comment type="subcellular location">
    <subcellularLocation>
        <location evidence="1">Membrane</location>
        <topology evidence="1">Multi-pass membrane protein</topology>
    </subcellularLocation>
</comment>
<evidence type="ECO:0000256" key="2">
    <source>
        <dbReference type="ARBA" id="ARBA00022692"/>
    </source>
</evidence>
<evidence type="ECO:0000313" key="7">
    <source>
        <dbReference type="EMBL" id="CAB4627629.1"/>
    </source>
</evidence>